<dbReference type="EMBL" id="AP023361">
    <property type="protein sequence ID" value="BCJ89566.1"/>
    <property type="molecule type" value="Genomic_DNA"/>
</dbReference>
<feature type="compositionally biased region" description="Basic residues" evidence="1">
    <location>
        <begin position="1"/>
        <end position="31"/>
    </location>
</feature>
<dbReference type="KEGG" id="tso:IZ6_03010"/>
<evidence type="ECO:0008006" key="4">
    <source>
        <dbReference type="Google" id="ProtNLM"/>
    </source>
</evidence>
<dbReference type="RefSeq" id="WP_222876269.1">
    <property type="nucleotide sequence ID" value="NZ_AP023361.1"/>
</dbReference>
<dbReference type="InterPro" id="IPR025528">
    <property type="entry name" value="BrnA_antitoxin"/>
</dbReference>
<evidence type="ECO:0000313" key="2">
    <source>
        <dbReference type="EMBL" id="BCJ89566.1"/>
    </source>
</evidence>
<reference evidence="2 3" key="1">
    <citation type="submission" date="2020-08" db="EMBL/GenBank/DDBJ databases">
        <title>Genome sequence of Rhizobiales bacterium strain IZ6.</title>
        <authorList>
            <person name="Nakai R."/>
            <person name="Naganuma T."/>
        </authorList>
    </citation>
    <scope>NUCLEOTIDE SEQUENCE [LARGE SCALE GENOMIC DNA]</scope>
    <source>
        <strain evidence="2 3">IZ6</strain>
    </source>
</reference>
<name>A0A6S6QK01_9HYPH</name>
<feature type="region of interest" description="Disordered" evidence="1">
    <location>
        <begin position="1"/>
        <end position="35"/>
    </location>
</feature>
<gene>
    <name evidence="2" type="ORF">IZ6_03010</name>
</gene>
<sequence length="82" mass="9234">MARKPAKKTARKAPKAKRPAAKKKATKRVSAKKGGLSSLFKPVKQSVTIRLDSDVVSWFKKQADKYQTEINSVLRKHMLKRG</sequence>
<evidence type="ECO:0000313" key="3">
    <source>
        <dbReference type="Proteomes" id="UP000515317"/>
    </source>
</evidence>
<dbReference type="Proteomes" id="UP000515317">
    <property type="component" value="Chromosome"/>
</dbReference>
<dbReference type="Pfam" id="PF14384">
    <property type="entry name" value="BrnA_antitoxin"/>
    <property type="match status" value="1"/>
</dbReference>
<organism evidence="2 3">
    <name type="scientific">Terrihabitans soli</name>
    <dbReference type="NCBI Taxonomy" id="708113"/>
    <lineage>
        <taxon>Bacteria</taxon>
        <taxon>Pseudomonadati</taxon>
        <taxon>Pseudomonadota</taxon>
        <taxon>Alphaproteobacteria</taxon>
        <taxon>Hyphomicrobiales</taxon>
        <taxon>Terrihabitans</taxon>
    </lineage>
</organism>
<protein>
    <recommendedName>
        <fullName evidence="4">BrnA antitoxin family protein</fullName>
    </recommendedName>
</protein>
<evidence type="ECO:0000256" key="1">
    <source>
        <dbReference type="SAM" id="MobiDB-lite"/>
    </source>
</evidence>
<keyword evidence="3" id="KW-1185">Reference proteome</keyword>
<accession>A0A6S6QK01</accession>
<dbReference type="AlphaFoldDB" id="A0A6S6QK01"/>
<proteinExistence type="predicted"/>